<dbReference type="PROSITE" id="PS50011">
    <property type="entry name" value="PROTEIN_KINASE_DOM"/>
    <property type="match status" value="1"/>
</dbReference>
<keyword evidence="9 15" id="KW-0067">ATP-binding</keyword>
<evidence type="ECO:0000256" key="5">
    <source>
        <dbReference type="ARBA" id="ARBA00022692"/>
    </source>
</evidence>
<name>A0A0A0LQF0_CUCSA</name>
<evidence type="ECO:0000256" key="2">
    <source>
        <dbReference type="ARBA" id="ARBA00012513"/>
    </source>
</evidence>
<keyword evidence="12" id="KW-0325">Glycoprotein</keyword>
<evidence type="ECO:0000313" key="20">
    <source>
        <dbReference type="Proteomes" id="UP000029981"/>
    </source>
</evidence>
<dbReference type="GO" id="GO:0030247">
    <property type="term" value="F:polysaccharide binding"/>
    <property type="evidence" value="ECO:0007669"/>
    <property type="project" value="InterPro"/>
</dbReference>
<reference evidence="19 20" key="4">
    <citation type="journal article" date="2011" name="BMC Genomics">
        <title>RNA-Seq improves annotation of protein-coding genes in the cucumber genome.</title>
        <authorList>
            <person name="Li Z."/>
            <person name="Zhang Z."/>
            <person name="Yan P."/>
            <person name="Huang S."/>
            <person name="Fei Z."/>
            <person name="Lin K."/>
        </authorList>
    </citation>
    <scope>NUCLEOTIDE SEQUENCE [LARGE SCALE GENOMIC DNA]</scope>
    <source>
        <strain evidence="20">cv. 9930</strain>
    </source>
</reference>
<evidence type="ECO:0000256" key="6">
    <source>
        <dbReference type="ARBA" id="ARBA00022729"/>
    </source>
</evidence>
<evidence type="ECO:0000313" key="19">
    <source>
        <dbReference type="EMBL" id="KGN64140.1"/>
    </source>
</evidence>
<accession>A0A0A0LQF0</accession>
<dbReference type="SMART" id="SM00220">
    <property type="entry name" value="S_TKc"/>
    <property type="match status" value="1"/>
</dbReference>
<reference evidence="19 20" key="3">
    <citation type="journal article" date="2010" name="BMC Genomics">
        <title>Transcriptome sequencing and comparative analysis of cucumber flowers with different sex types.</title>
        <authorList>
            <person name="Guo S."/>
            <person name="Zheng Y."/>
            <person name="Joung J.G."/>
            <person name="Liu S."/>
            <person name="Zhang Z."/>
            <person name="Crasta O.R."/>
            <person name="Sobral B.W."/>
            <person name="Xu Y."/>
            <person name="Huang S."/>
            <person name="Fei Z."/>
        </authorList>
    </citation>
    <scope>NUCLEOTIDE SEQUENCE [LARGE SCALE GENOMIC DNA]</scope>
    <source>
        <strain evidence="20">cv. 9930</strain>
    </source>
</reference>
<dbReference type="eggNOG" id="KOG1187">
    <property type="taxonomic scope" value="Eukaryota"/>
</dbReference>
<keyword evidence="8" id="KW-0418">Kinase</keyword>
<dbReference type="GO" id="GO:0005524">
    <property type="term" value="F:ATP binding"/>
    <property type="evidence" value="ECO:0007669"/>
    <property type="project" value="UniProtKB-UniRule"/>
</dbReference>
<reference evidence="19 20" key="2">
    <citation type="journal article" date="2009" name="PLoS ONE">
        <title>An integrated genetic and cytogenetic map of the cucumber genome.</title>
        <authorList>
            <person name="Ren Y."/>
            <person name="Zhang Z."/>
            <person name="Liu J."/>
            <person name="Staub J.E."/>
            <person name="Han Y."/>
            <person name="Cheng Z."/>
            <person name="Li X."/>
            <person name="Lu J."/>
            <person name="Miao H."/>
            <person name="Kang H."/>
            <person name="Xie B."/>
            <person name="Gu X."/>
            <person name="Wang X."/>
            <person name="Du Y."/>
            <person name="Jin W."/>
            <person name="Huang S."/>
        </authorList>
    </citation>
    <scope>NUCLEOTIDE SEQUENCE [LARGE SCALE GENOMIC DNA]</scope>
    <source>
        <strain evidence="20">cv. 9930</strain>
    </source>
</reference>
<keyword evidence="11 16" id="KW-0472">Membrane</keyword>
<dbReference type="Pfam" id="PF07714">
    <property type="entry name" value="PK_Tyr_Ser-Thr"/>
    <property type="match status" value="1"/>
</dbReference>
<feature type="signal peptide" evidence="17">
    <location>
        <begin position="1"/>
        <end position="23"/>
    </location>
</feature>
<keyword evidence="20" id="KW-1185">Reference proteome</keyword>
<keyword evidence="6 17" id="KW-0732">Signal</keyword>
<dbReference type="Pfam" id="PF14380">
    <property type="entry name" value="WAK_assoc"/>
    <property type="match status" value="1"/>
</dbReference>
<keyword evidence="7 15" id="KW-0547">Nucleotide-binding</keyword>
<keyword evidence="3" id="KW-0723">Serine/threonine-protein kinase</keyword>
<dbReference type="GO" id="GO:0016020">
    <property type="term" value="C:membrane"/>
    <property type="evidence" value="ECO:0007669"/>
    <property type="project" value="UniProtKB-SubCell"/>
</dbReference>
<dbReference type="GO" id="GO:0004674">
    <property type="term" value="F:protein serine/threonine kinase activity"/>
    <property type="evidence" value="ECO:0007669"/>
    <property type="project" value="UniProtKB-KW"/>
</dbReference>
<evidence type="ECO:0000256" key="17">
    <source>
        <dbReference type="SAM" id="SignalP"/>
    </source>
</evidence>
<dbReference type="OrthoDB" id="4062651at2759"/>
<feature type="transmembrane region" description="Helical" evidence="16">
    <location>
        <begin position="295"/>
        <end position="317"/>
    </location>
</feature>
<organism evidence="19 20">
    <name type="scientific">Cucumis sativus</name>
    <name type="common">Cucumber</name>
    <dbReference type="NCBI Taxonomy" id="3659"/>
    <lineage>
        <taxon>Eukaryota</taxon>
        <taxon>Viridiplantae</taxon>
        <taxon>Streptophyta</taxon>
        <taxon>Embryophyta</taxon>
        <taxon>Tracheophyta</taxon>
        <taxon>Spermatophyta</taxon>
        <taxon>Magnoliopsida</taxon>
        <taxon>eudicotyledons</taxon>
        <taxon>Gunneridae</taxon>
        <taxon>Pentapetalae</taxon>
        <taxon>rosids</taxon>
        <taxon>fabids</taxon>
        <taxon>Cucurbitales</taxon>
        <taxon>Cucurbitaceae</taxon>
        <taxon>Benincaseae</taxon>
        <taxon>Cucumis</taxon>
    </lineage>
</organism>
<evidence type="ECO:0000256" key="12">
    <source>
        <dbReference type="ARBA" id="ARBA00023180"/>
    </source>
</evidence>
<evidence type="ECO:0000259" key="18">
    <source>
        <dbReference type="PROSITE" id="PS50011"/>
    </source>
</evidence>
<dbReference type="PANTHER" id="PTHR27009">
    <property type="entry name" value="RUST RESISTANCE KINASE LR10-RELATED"/>
    <property type="match status" value="1"/>
</dbReference>
<dbReference type="InterPro" id="IPR045874">
    <property type="entry name" value="LRK10/LRL21-25-like"/>
</dbReference>
<dbReference type="InterPro" id="IPR000719">
    <property type="entry name" value="Prot_kinase_dom"/>
</dbReference>
<dbReference type="OMA" id="ELYFPHL"/>
<dbReference type="InterPro" id="IPR032872">
    <property type="entry name" value="WAK_assoc_C"/>
</dbReference>
<keyword evidence="4" id="KW-0808">Transferase</keyword>
<dbReference type="FunFam" id="3.30.200.20:FF:000178">
    <property type="entry name" value="serine/threonine-protein kinase PBS1-like"/>
    <property type="match status" value="1"/>
</dbReference>
<dbReference type="InterPro" id="IPR011009">
    <property type="entry name" value="Kinase-like_dom_sf"/>
</dbReference>
<comment type="catalytic activity">
    <reaction evidence="13">
        <text>L-threonyl-[protein] + ATP = O-phospho-L-threonyl-[protein] + ADP + H(+)</text>
        <dbReference type="Rhea" id="RHEA:46608"/>
        <dbReference type="Rhea" id="RHEA-COMP:11060"/>
        <dbReference type="Rhea" id="RHEA-COMP:11605"/>
        <dbReference type="ChEBI" id="CHEBI:15378"/>
        <dbReference type="ChEBI" id="CHEBI:30013"/>
        <dbReference type="ChEBI" id="CHEBI:30616"/>
        <dbReference type="ChEBI" id="CHEBI:61977"/>
        <dbReference type="ChEBI" id="CHEBI:456216"/>
        <dbReference type="EC" id="2.7.11.1"/>
    </reaction>
</comment>
<sequence length="679" mass="77176">MKPSLPQFLFFTILWFDFHLCFSNDANEEFKACSVYYSCGVLVNISYPFWGNERQQFCGRREFELNCKDNKTTTIQINSVEYNVVNINQTDHSMTIARSDLLDDYCPKIQIKTATLGHNLFKYSSNDLNLSLWYDCPVLEGIRREMTFECGSSEGERRGRVNYALEKKDAMNWRRNMSECRVKMEVTITKEVLTEGEKNRTMVVERGMKEGFEVEYGDLYTIACEGCKEQGGACGGNTSKEFRCVCGNGNVHPYICKSSSSSSPPPPPPAAPYLDVIWLDTKTGGPYTNHRRKSAIIGGTSSGGFVLVISIIIFIYWKRKRTSNKDKIEKIIRRYSIQTPKRYSYSKLKKITDCFNNKLGQGGFSTVYKGKLPNGCDVAVKLLNESRQENGQDFINEVVSIAKTSHINIVTLIGFCYEQNKRALIYEYMPKGSLDKYIYHNRLQENDMKLDWNTLYNIVIGVARGLEYLHRGCNTRILHFDIKPHNILLDSDFCPKISDFGLAKQCEARESHVSMTGVKGTIGFIAPEVIFRNSGKVSHKSDVYSYGMLILEMVGARKKPNEGVEQKSEAYFPDWIYKDLTQSEIDGGCWWGNTKEEEEMARKMIIVGLHCIQTLPDDRPSMTNVVVMLEGSVDVLQIPPKPNMYGPPNIEQPQASFSSLSNKIPSISLIHSSREATQQ</sequence>
<dbReference type="STRING" id="3659.A0A0A0LQF0"/>
<evidence type="ECO:0000256" key="14">
    <source>
        <dbReference type="ARBA" id="ARBA00048679"/>
    </source>
</evidence>
<dbReference type="AlphaFoldDB" id="A0A0A0LQF0"/>
<keyword evidence="5 16" id="KW-0812">Transmembrane</keyword>
<dbReference type="PROSITE" id="PS00108">
    <property type="entry name" value="PROTEIN_KINASE_ST"/>
    <property type="match status" value="1"/>
</dbReference>
<evidence type="ECO:0000256" key="1">
    <source>
        <dbReference type="ARBA" id="ARBA00004479"/>
    </source>
</evidence>
<evidence type="ECO:0000256" key="13">
    <source>
        <dbReference type="ARBA" id="ARBA00047899"/>
    </source>
</evidence>
<dbReference type="InterPro" id="IPR025287">
    <property type="entry name" value="WAK_GUB"/>
</dbReference>
<comment type="subcellular location">
    <subcellularLocation>
        <location evidence="1">Membrane</location>
        <topology evidence="1">Single-pass type I membrane protein</topology>
    </subcellularLocation>
</comment>
<protein>
    <recommendedName>
        <fullName evidence="2">non-specific serine/threonine protein kinase</fullName>
        <ecNumber evidence="2">2.7.11.1</ecNumber>
    </recommendedName>
</protein>
<keyword evidence="10 16" id="KW-1133">Transmembrane helix</keyword>
<evidence type="ECO:0000256" key="7">
    <source>
        <dbReference type="ARBA" id="ARBA00022741"/>
    </source>
</evidence>
<dbReference type="CDD" id="cd14066">
    <property type="entry name" value="STKc_IRAK"/>
    <property type="match status" value="1"/>
</dbReference>
<dbReference type="Gene3D" id="3.30.200.20">
    <property type="entry name" value="Phosphorylase Kinase, domain 1"/>
    <property type="match status" value="1"/>
</dbReference>
<dbReference type="Gramene" id="KGN64140">
    <property type="protein sequence ID" value="KGN64140"/>
    <property type="gene ID" value="Csa_1G042510"/>
</dbReference>
<dbReference type="InterPro" id="IPR001245">
    <property type="entry name" value="Ser-Thr/Tyr_kinase_cat_dom"/>
</dbReference>
<gene>
    <name evidence="19" type="ORF">Csa_1G042510</name>
</gene>
<dbReference type="InterPro" id="IPR017441">
    <property type="entry name" value="Protein_kinase_ATP_BS"/>
</dbReference>
<evidence type="ECO:0000256" key="4">
    <source>
        <dbReference type="ARBA" id="ARBA00022679"/>
    </source>
</evidence>
<evidence type="ECO:0000256" key="16">
    <source>
        <dbReference type="SAM" id="Phobius"/>
    </source>
</evidence>
<dbReference type="EMBL" id="CM002922">
    <property type="protein sequence ID" value="KGN64140.1"/>
    <property type="molecule type" value="Genomic_DNA"/>
</dbReference>
<evidence type="ECO:0000256" key="3">
    <source>
        <dbReference type="ARBA" id="ARBA00022527"/>
    </source>
</evidence>
<reference evidence="19 20" key="1">
    <citation type="journal article" date="2009" name="Nat. Genet.">
        <title>The genome of the cucumber, Cucumis sativus L.</title>
        <authorList>
            <person name="Huang S."/>
            <person name="Li R."/>
            <person name="Zhang Z."/>
            <person name="Li L."/>
            <person name="Gu X."/>
            <person name="Fan W."/>
            <person name="Lucas W.J."/>
            <person name="Wang X."/>
            <person name="Xie B."/>
            <person name="Ni P."/>
            <person name="Ren Y."/>
            <person name="Zhu H."/>
            <person name="Li J."/>
            <person name="Lin K."/>
            <person name="Jin W."/>
            <person name="Fei Z."/>
            <person name="Li G."/>
            <person name="Staub J."/>
            <person name="Kilian A."/>
            <person name="van der Vossen E.A."/>
            <person name="Wu Y."/>
            <person name="Guo J."/>
            <person name="He J."/>
            <person name="Jia Z."/>
            <person name="Ren Y."/>
            <person name="Tian G."/>
            <person name="Lu Y."/>
            <person name="Ruan J."/>
            <person name="Qian W."/>
            <person name="Wang M."/>
            <person name="Huang Q."/>
            <person name="Li B."/>
            <person name="Xuan Z."/>
            <person name="Cao J."/>
            <person name="Asan"/>
            <person name="Wu Z."/>
            <person name="Zhang J."/>
            <person name="Cai Q."/>
            <person name="Bai Y."/>
            <person name="Zhao B."/>
            <person name="Han Y."/>
            <person name="Li Y."/>
            <person name="Li X."/>
            <person name="Wang S."/>
            <person name="Shi Q."/>
            <person name="Liu S."/>
            <person name="Cho W.K."/>
            <person name="Kim J.Y."/>
            <person name="Xu Y."/>
            <person name="Heller-Uszynska K."/>
            <person name="Miao H."/>
            <person name="Cheng Z."/>
            <person name="Zhang S."/>
            <person name="Wu J."/>
            <person name="Yang Y."/>
            <person name="Kang H."/>
            <person name="Li M."/>
            <person name="Liang H."/>
            <person name="Ren X."/>
            <person name="Shi Z."/>
            <person name="Wen M."/>
            <person name="Jian M."/>
            <person name="Yang H."/>
            <person name="Zhang G."/>
            <person name="Yang Z."/>
            <person name="Chen R."/>
            <person name="Liu S."/>
            <person name="Li J."/>
            <person name="Ma L."/>
            <person name="Liu H."/>
            <person name="Zhou Y."/>
            <person name="Zhao J."/>
            <person name="Fang X."/>
            <person name="Li G."/>
            <person name="Fang L."/>
            <person name="Li Y."/>
            <person name="Liu D."/>
            <person name="Zheng H."/>
            <person name="Zhang Y."/>
            <person name="Qin N."/>
            <person name="Li Z."/>
            <person name="Yang G."/>
            <person name="Yang S."/>
            <person name="Bolund L."/>
            <person name="Kristiansen K."/>
            <person name="Zheng H."/>
            <person name="Li S."/>
            <person name="Zhang X."/>
            <person name="Yang H."/>
            <person name="Wang J."/>
            <person name="Sun R."/>
            <person name="Zhang B."/>
            <person name="Jiang S."/>
            <person name="Wang J."/>
            <person name="Du Y."/>
            <person name="Li S."/>
        </authorList>
    </citation>
    <scope>NUCLEOTIDE SEQUENCE [LARGE SCALE GENOMIC DNA]</scope>
    <source>
        <strain evidence="20">cv. 9930</strain>
    </source>
</reference>
<feature type="binding site" evidence="15">
    <location>
        <position position="381"/>
    </location>
    <ligand>
        <name>ATP</name>
        <dbReference type="ChEBI" id="CHEBI:30616"/>
    </ligand>
</feature>
<dbReference type="PROSITE" id="PS00107">
    <property type="entry name" value="PROTEIN_KINASE_ATP"/>
    <property type="match status" value="1"/>
</dbReference>
<dbReference type="Proteomes" id="UP000029981">
    <property type="component" value="Chromosome 1"/>
</dbReference>
<proteinExistence type="predicted"/>
<evidence type="ECO:0000256" key="10">
    <source>
        <dbReference type="ARBA" id="ARBA00022989"/>
    </source>
</evidence>
<evidence type="ECO:0000256" key="9">
    <source>
        <dbReference type="ARBA" id="ARBA00022840"/>
    </source>
</evidence>
<dbReference type="Gene3D" id="1.10.510.10">
    <property type="entry name" value="Transferase(Phosphotransferase) domain 1"/>
    <property type="match status" value="1"/>
</dbReference>
<dbReference type="SMR" id="A0A0A0LQF0"/>
<dbReference type="EC" id="2.7.11.1" evidence="2"/>
<dbReference type="SUPFAM" id="SSF56112">
    <property type="entry name" value="Protein kinase-like (PK-like)"/>
    <property type="match status" value="1"/>
</dbReference>
<feature type="domain" description="Protein kinase" evidence="18">
    <location>
        <begin position="353"/>
        <end position="636"/>
    </location>
</feature>
<evidence type="ECO:0000256" key="15">
    <source>
        <dbReference type="PROSITE-ProRule" id="PRU10141"/>
    </source>
</evidence>
<comment type="catalytic activity">
    <reaction evidence="14">
        <text>L-seryl-[protein] + ATP = O-phospho-L-seryl-[protein] + ADP + H(+)</text>
        <dbReference type="Rhea" id="RHEA:17989"/>
        <dbReference type="Rhea" id="RHEA-COMP:9863"/>
        <dbReference type="Rhea" id="RHEA-COMP:11604"/>
        <dbReference type="ChEBI" id="CHEBI:15378"/>
        <dbReference type="ChEBI" id="CHEBI:29999"/>
        <dbReference type="ChEBI" id="CHEBI:30616"/>
        <dbReference type="ChEBI" id="CHEBI:83421"/>
        <dbReference type="ChEBI" id="CHEBI:456216"/>
        <dbReference type="EC" id="2.7.11.1"/>
    </reaction>
</comment>
<dbReference type="FunFam" id="1.10.510.10:FF:000590">
    <property type="entry name" value="PR5-like receptor kinase"/>
    <property type="match status" value="1"/>
</dbReference>
<dbReference type="Pfam" id="PF13947">
    <property type="entry name" value="GUB_WAK_bind"/>
    <property type="match status" value="1"/>
</dbReference>
<evidence type="ECO:0000256" key="8">
    <source>
        <dbReference type="ARBA" id="ARBA00022777"/>
    </source>
</evidence>
<dbReference type="InterPro" id="IPR008271">
    <property type="entry name" value="Ser/Thr_kinase_AS"/>
</dbReference>
<evidence type="ECO:0000256" key="11">
    <source>
        <dbReference type="ARBA" id="ARBA00023136"/>
    </source>
</evidence>
<feature type="chain" id="PRO_5001966227" description="non-specific serine/threonine protein kinase" evidence="17">
    <location>
        <begin position="24"/>
        <end position="679"/>
    </location>
</feature>